<evidence type="ECO:0000256" key="4">
    <source>
        <dbReference type="ARBA" id="ARBA00022989"/>
    </source>
</evidence>
<keyword evidence="5 6" id="KW-0472">Membrane</keyword>
<dbReference type="GO" id="GO:0016020">
    <property type="term" value="C:membrane"/>
    <property type="evidence" value="ECO:0007669"/>
    <property type="project" value="UniProtKB-SubCell"/>
</dbReference>
<evidence type="ECO:0000256" key="1">
    <source>
        <dbReference type="ARBA" id="ARBA00004167"/>
    </source>
</evidence>
<feature type="transmembrane region" description="Helical" evidence="6">
    <location>
        <begin position="6"/>
        <end position="26"/>
    </location>
</feature>
<dbReference type="SUPFAM" id="SSF140478">
    <property type="entry name" value="LemA-like"/>
    <property type="match status" value="1"/>
</dbReference>
<comment type="caution">
    <text evidence="7">The sequence shown here is derived from an EMBL/GenBank/DDBJ whole genome shotgun (WGS) entry which is preliminary data.</text>
</comment>
<gene>
    <name evidence="7" type="ORF">A3C16_03875</name>
</gene>
<keyword evidence="4 6" id="KW-1133">Transmembrane helix</keyword>
<evidence type="ECO:0000256" key="6">
    <source>
        <dbReference type="SAM" id="Phobius"/>
    </source>
</evidence>
<dbReference type="Proteomes" id="UP000177811">
    <property type="component" value="Unassembled WGS sequence"/>
</dbReference>
<dbReference type="AlphaFoldDB" id="A0A1G2KXI8"/>
<protein>
    <recommendedName>
        <fullName evidence="9">LemA family protein</fullName>
    </recommendedName>
</protein>
<sequence length="189" mass="21154">MDGITIILLVVGGAVLILLLALWNTYNSLVAARQKVRESFSGIYVQLRRRADLIPNLVQAVKGYAQHERTTLENLTKIRTEFLKVNPQDRSAVMEQGALLTQALKSVFAVSENYPNLKASDTFLKLQESLEETEDQVAAARRIYNANVGDYNTSVRQFPSNVVAGWFAFVEEPFFETGRALDVVPKVSF</sequence>
<reference evidence="7 8" key="1">
    <citation type="journal article" date="2016" name="Nat. Commun.">
        <title>Thousands of microbial genomes shed light on interconnected biogeochemical processes in an aquifer system.</title>
        <authorList>
            <person name="Anantharaman K."/>
            <person name="Brown C.T."/>
            <person name="Hug L.A."/>
            <person name="Sharon I."/>
            <person name="Castelle C.J."/>
            <person name="Probst A.J."/>
            <person name="Thomas B.C."/>
            <person name="Singh A."/>
            <person name="Wilkins M.J."/>
            <person name="Karaoz U."/>
            <person name="Brodie E.L."/>
            <person name="Williams K.H."/>
            <person name="Hubbard S.S."/>
            <person name="Banfield J.F."/>
        </authorList>
    </citation>
    <scope>NUCLEOTIDE SEQUENCE [LARGE SCALE GENOMIC DNA]</scope>
</reference>
<evidence type="ECO:0008006" key="9">
    <source>
        <dbReference type="Google" id="ProtNLM"/>
    </source>
</evidence>
<dbReference type="Gene3D" id="1.20.1440.20">
    <property type="entry name" value="LemA-like domain"/>
    <property type="match status" value="1"/>
</dbReference>
<dbReference type="Pfam" id="PF04011">
    <property type="entry name" value="LemA"/>
    <property type="match status" value="1"/>
</dbReference>
<dbReference type="PANTHER" id="PTHR34478:SF2">
    <property type="entry name" value="MEMBRANE PROTEIN"/>
    <property type="match status" value="1"/>
</dbReference>
<evidence type="ECO:0000313" key="8">
    <source>
        <dbReference type="Proteomes" id="UP000177811"/>
    </source>
</evidence>
<comment type="similarity">
    <text evidence="2">Belongs to the LemA family.</text>
</comment>
<proteinExistence type="inferred from homology"/>
<dbReference type="InterPro" id="IPR007156">
    <property type="entry name" value="MamQ_LemA"/>
</dbReference>
<accession>A0A1G2KXI8</accession>
<dbReference type="InterPro" id="IPR023353">
    <property type="entry name" value="LemA-like_dom_sf"/>
</dbReference>
<evidence type="ECO:0000313" key="7">
    <source>
        <dbReference type="EMBL" id="OHA03924.1"/>
    </source>
</evidence>
<evidence type="ECO:0000256" key="2">
    <source>
        <dbReference type="ARBA" id="ARBA00008854"/>
    </source>
</evidence>
<name>A0A1G2KXI8_9BACT</name>
<dbReference type="PANTHER" id="PTHR34478">
    <property type="entry name" value="PROTEIN LEMA"/>
    <property type="match status" value="1"/>
</dbReference>
<evidence type="ECO:0000256" key="3">
    <source>
        <dbReference type="ARBA" id="ARBA00022692"/>
    </source>
</evidence>
<keyword evidence="3 6" id="KW-0812">Transmembrane</keyword>
<dbReference type="EMBL" id="MHQL01000005">
    <property type="protein sequence ID" value="OHA03924.1"/>
    <property type="molecule type" value="Genomic_DNA"/>
</dbReference>
<organism evidence="7 8">
    <name type="scientific">Candidatus Sungbacteria bacterium RIFCSPHIGHO2_02_FULL_51_29</name>
    <dbReference type="NCBI Taxonomy" id="1802273"/>
    <lineage>
        <taxon>Bacteria</taxon>
        <taxon>Candidatus Sungiibacteriota</taxon>
    </lineage>
</organism>
<comment type="subcellular location">
    <subcellularLocation>
        <location evidence="1">Membrane</location>
        <topology evidence="1">Single-pass membrane protein</topology>
    </subcellularLocation>
</comment>
<evidence type="ECO:0000256" key="5">
    <source>
        <dbReference type="ARBA" id="ARBA00023136"/>
    </source>
</evidence>